<evidence type="ECO:0000313" key="15">
    <source>
        <dbReference type="Proteomes" id="UP000324974"/>
    </source>
</evidence>
<dbReference type="GO" id="GO:0030060">
    <property type="term" value="F:L-malate dehydrogenase (NAD+) activity"/>
    <property type="evidence" value="ECO:0007669"/>
    <property type="project" value="UniProtKB-UniRule"/>
</dbReference>
<dbReference type="Pfam" id="PF02866">
    <property type="entry name" value="Ldh_1_C"/>
    <property type="match status" value="1"/>
</dbReference>
<comment type="similarity">
    <text evidence="1 7">Belongs to the LDH/MDH superfamily. MDH type 2 family.</text>
</comment>
<dbReference type="NCBIfam" id="TIGR01759">
    <property type="entry name" value="MalateDH-SF1"/>
    <property type="match status" value="1"/>
</dbReference>
<dbReference type="EMBL" id="CP042425">
    <property type="protein sequence ID" value="QEL18835.1"/>
    <property type="molecule type" value="Genomic_DNA"/>
</dbReference>
<dbReference type="KEGG" id="lrs:PX52LOC_05875"/>
<dbReference type="InterPro" id="IPR001252">
    <property type="entry name" value="Malate_DH_AS"/>
</dbReference>
<dbReference type="InterPro" id="IPR015955">
    <property type="entry name" value="Lactate_DH/Glyco_Ohase_4_C"/>
</dbReference>
<reference evidence="15" key="1">
    <citation type="submission" date="2019-08" db="EMBL/GenBank/DDBJ databases">
        <title>Limnoglobus roseus gen. nov., sp. nov., a novel freshwater planctomycete with a giant genome from the family Gemmataceae.</title>
        <authorList>
            <person name="Kulichevskaya I.S."/>
            <person name="Naumoff D.G."/>
            <person name="Miroshnikov K."/>
            <person name="Ivanova A."/>
            <person name="Philippov D.A."/>
            <person name="Hakobyan A."/>
            <person name="Rijpstra I.C."/>
            <person name="Sinninghe Damste J.S."/>
            <person name="Liesack W."/>
            <person name="Dedysh S.N."/>
        </authorList>
    </citation>
    <scope>NUCLEOTIDE SEQUENCE [LARGE SCALE GENOMIC DNA]</scope>
    <source>
        <strain evidence="15">PX52</strain>
    </source>
</reference>
<accession>A0A5C1AJI5</accession>
<dbReference type="InterPro" id="IPR022383">
    <property type="entry name" value="Lactate/malate_DH_C"/>
</dbReference>
<dbReference type="NCBIfam" id="NF003916">
    <property type="entry name" value="PRK05442.1"/>
    <property type="match status" value="1"/>
</dbReference>
<dbReference type="FunFam" id="3.90.110.10:FF:000002">
    <property type="entry name" value="Malate dehydrogenase"/>
    <property type="match status" value="1"/>
</dbReference>
<dbReference type="AlphaFoldDB" id="A0A5C1AJI5"/>
<dbReference type="InterPro" id="IPR001236">
    <property type="entry name" value="Lactate/malate_DH_N"/>
</dbReference>
<feature type="binding site" evidence="7 9">
    <location>
        <position position="143"/>
    </location>
    <ligand>
        <name>substrate</name>
    </ligand>
</feature>
<evidence type="ECO:0000256" key="3">
    <source>
        <dbReference type="ARBA" id="ARBA00022532"/>
    </source>
</evidence>
<feature type="domain" description="Lactate/malate dehydrogenase N-terminal" evidence="12">
    <location>
        <begin position="4"/>
        <end position="157"/>
    </location>
</feature>
<dbReference type="Gene3D" id="3.90.110.10">
    <property type="entry name" value="Lactate dehydrogenase/glycoside hydrolase, family 4, C-terminal"/>
    <property type="match status" value="1"/>
</dbReference>
<dbReference type="PIRSF" id="PIRSF000102">
    <property type="entry name" value="Lac_mal_DH"/>
    <property type="match status" value="1"/>
</dbReference>
<feature type="binding site" evidence="7 10">
    <location>
        <begin position="141"/>
        <end position="143"/>
    </location>
    <ligand>
        <name>NAD(+)</name>
        <dbReference type="ChEBI" id="CHEBI:57540"/>
    </ligand>
</feature>
<protein>
    <recommendedName>
        <fullName evidence="2 7">Malate dehydrogenase</fullName>
        <ecNumber evidence="2 7">1.1.1.37</ecNumber>
    </recommendedName>
</protein>
<feature type="binding site" evidence="7">
    <location>
        <position position="124"/>
    </location>
    <ligand>
        <name>NAD(+)</name>
        <dbReference type="ChEBI" id="CHEBI:57540"/>
    </ligand>
</feature>
<dbReference type="OrthoDB" id="9802969at2"/>
<proteinExistence type="inferred from homology"/>
<sequence length="341" mass="36100">MKTMKVAVTGAGGQVSYAMLARLASGEVFGPETKVILHLLEIPKKPDWTPPNPTARQPLDIAEGNAMELLDCGFPTLLDVVVTDDANKAFNGVNWALLVGAAPRGPGMERKDLLGLNGKIFVGQGKALAKNAASDVRILIVGNPCNTNCLVAYSNGREIAADRWHAMTRLDHNRAVSALAVKAGAKNEDVTNVTIWGNHSNTQYPDFTNAKIKGKPATEVITDRAWLEGTYVPQCQNRGAAIIKARGLSSAMSAANGAIDHVKTFVSGTPSGDWTSAAVVSTGEYGVPKGLVFGYPVTTDGKGNYTVVEGVKLDAFGQAAFQKTLNELLEEKDAVKDLLPG</sequence>
<keyword evidence="15" id="KW-1185">Reference proteome</keyword>
<keyword evidence="3 7" id="KW-0816">Tricarboxylic acid cycle</keyword>
<dbReference type="InterPro" id="IPR036291">
    <property type="entry name" value="NAD(P)-bd_dom_sf"/>
</dbReference>
<evidence type="ECO:0000256" key="7">
    <source>
        <dbReference type="HAMAP-Rule" id="MF_01517"/>
    </source>
</evidence>
<dbReference type="PROSITE" id="PS00068">
    <property type="entry name" value="MDH"/>
    <property type="match status" value="1"/>
</dbReference>
<dbReference type="CDD" id="cd01338">
    <property type="entry name" value="MDH_chloroplast-like"/>
    <property type="match status" value="1"/>
</dbReference>
<gene>
    <name evidence="7" type="primary">mdh</name>
    <name evidence="14" type="ORF">PX52LOC_05875</name>
</gene>
<feature type="binding site" evidence="7">
    <location>
        <begin position="10"/>
        <end position="16"/>
    </location>
    <ligand>
        <name>NAD(+)</name>
        <dbReference type="ChEBI" id="CHEBI:57540"/>
    </ligand>
</feature>
<dbReference type="InterPro" id="IPR010945">
    <property type="entry name" value="Malate_DH_type2"/>
</dbReference>
<feature type="active site" description="Proton acceptor" evidence="7 8">
    <location>
        <position position="199"/>
    </location>
</feature>
<feature type="domain" description="Lactate/malate dehydrogenase C-terminal" evidence="13">
    <location>
        <begin position="168"/>
        <end position="337"/>
    </location>
</feature>
<keyword evidence="4 7" id="KW-0560">Oxidoreductase</keyword>
<feature type="binding site" evidence="7 9">
    <location>
        <position position="104"/>
    </location>
    <ligand>
        <name>substrate</name>
    </ligand>
</feature>
<dbReference type="PANTHER" id="PTHR23382">
    <property type="entry name" value="MALATE DEHYDROGENASE"/>
    <property type="match status" value="1"/>
</dbReference>
<dbReference type="HAMAP" id="MF_01517">
    <property type="entry name" value="Malate_dehydrog_2"/>
    <property type="match status" value="1"/>
</dbReference>
<evidence type="ECO:0000256" key="8">
    <source>
        <dbReference type="PIRSR" id="PIRSR000102-1"/>
    </source>
</evidence>
<evidence type="ECO:0000259" key="12">
    <source>
        <dbReference type="Pfam" id="PF00056"/>
    </source>
</evidence>
<feature type="binding site" evidence="7 9">
    <location>
        <position position="110"/>
    </location>
    <ligand>
        <name>substrate</name>
    </ligand>
</feature>
<comment type="catalytic activity">
    <reaction evidence="6 7 11">
        <text>(S)-malate + NAD(+) = oxaloacetate + NADH + H(+)</text>
        <dbReference type="Rhea" id="RHEA:21432"/>
        <dbReference type="ChEBI" id="CHEBI:15378"/>
        <dbReference type="ChEBI" id="CHEBI:15589"/>
        <dbReference type="ChEBI" id="CHEBI:16452"/>
        <dbReference type="ChEBI" id="CHEBI:57540"/>
        <dbReference type="ChEBI" id="CHEBI:57945"/>
        <dbReference type="EC" id="1.1.1.37"/>
    </reaction>
</comment>
<evidence type="ECO:0000256" key="5">
    <source>
        <dbReference type="ARBA" id="ARBA00023027"/>
    </source>
</evidence>
<evidence type="ECO:0000256" key="1">
    <source>
        <dbReference type="ARBA" id="ARBA00009613"/>
    </source>
</evidence>
<organism evidence="14 15">
    <name type="scientific">Limnoglobus roseus</name>
    <dbReference type="NCBI Taxonomy" id="2598579"/>
    <lineage>
        <taxon>Bacteria</taxon>
        <taxon>Pseudomonadati</taxon>
        <taxon>Planctomycetota</taxon>
        <taxon>Planctomycetia</taxon>
        <taxon>Gemmatales</taxon>
        <taxon>Gemmataceae</taxon>
        <taxon>Limnoglobus</taxon>
    </lineage>
</organism>
<evidence type="ECO:0000256" key="4">
    <source>
        <dbReference type="ARBA" id="ARBA00023002"/>
    </source>
</evidence>
<dbReference type="Gene3D" id="3.40.50.720">
    <property type="entry name" value="NAD(P)-binding Rossmann-like Domain"/>
    <property type="match status" value="1"/>
</dbReference>
<dbReference type="SUPFAM" id="SSF51735">
    <property type="entry name" value="NAD(P)-binding Rossmann-fold domains"/>
    <property type="match status" value="1"/>
</dbReference>
<evidence type="ECO:0000256" key="9">
    <source>
        <dbReference type="PIRSR" id="PIRSR000102-2"/>
    </source>
</evidence>
<dbReference type="Pfam" id="PF00056">
    <property type="entry name" value="Ldh_1_N"/>
    <property type="match status" value="1"/>
</dbReference>
<evidence type="ECO:0000259" key="13">
    <source>
        <dbReference type="Pfam" id="PF02866"/>
    </source>
</evidence>
<dbReference type="Proteomes" id="UP000324974">
    <property type="component" value="Chromosome"/>
</dbReference>
<evidence type="ECO:0000256" key="6">
    <source>
        <dbReference type="ARBA" id="ARBA00048313"/>
    </source>
</evidence>
<name>A0A5C1AJI5_9BACT</name>
<comment type="function">
    <text evidence="7">Catalyzes the reversible oxidation of malate to oxaloacetate.</text>
</comment>
<dbReference type="GO" id="GO:0006099">
    <property type="term" value="P:tricarboxylic acid cycle"/>
    <property type="evidence" value="ECO:0007669"/>
    <property type="project" value="UniProtKB-UniRule"/>
</dbReference>
<evidence type="ECO:0000256" key="2">
    <source>
        <dbReference type="ARBA" id="ARBA00012995"/>
    </source>
</evidence>
<feature type="binding site" evidence="7 10">
    <location>
        <position position="117"/>
    </location>
    <ligand>
        <name>NAD(+)</name>
        <dbReference type="ChEBI" id="CHEBI:57540"/>
    </ligand>
</feature>
<dbReference type="InterPro" id="IPR001557">
    <property type="entry name" value="L-lactate/malate_DH"/>
</dbReference>
<dbReference type="RefSeq" id="WP_149113291.1">
    <property type="nucleotide sequence ID" value="NZ_CP042425.1"/>
</dbReference>
<keyword evidence="5 7" id="KW-0520">NAD</keyword>
<dbReference type="GO" id="GO:0006108">
    <property type="term" value="P:malate metabolic process"/>
    <property type="evidence" value="ECO:0007669"/>
    <property type="project" value="InterPro"/>
</dbReference>
<evidence type="ECO:0000256" key="10">
    <source>
        <dbReference type="PIRSR" id="PIRSR000102-3"/>
    </source>
</evidence>
<evidence type="ECO:0000313" key="14">
    <source>
        <dbReference type="EMBL" id="QEL18835.1"/>
    </source>
</evidence>
<dbReference type="FunFam" id="3.40.50.720:FF:000010">
    <property type="entry name" value="Malate dehydrogenase"/>
    <property type="match status" value="1"/>
</dbReference>
<dbReference type="SUPFAM" id="SSF56327">
    <property type="entry name" value="LDH C-terminal domain-like"/>
    <property type="match status" value="1"/>
</dbReference>
<feature type="binding site" evidence="7 9">
    <location>
        <position position="174"/>
    </location>
    <ligand>
        <name>substrate</name>
    </ligand>
</feature>
<dbReference type="EC" id="1.1.1.37" evidence="2 7"/>
<evidence type="ECO:0000256" key="11">
    <source>
        <dbReference type="RuleBase" id="RU000422"/>
    </source>
</evidence>